<dbReference type="PROSITE" id="PS00626">
    <property type="entry name" value="RCC1_2"/>
    <property type="match status" value="3"/>
</dbReference>
<dbReference type="InterPro" id="IPR001849">
    <property type="entry name" value="PH_domain"/>
</dbReference>
<feature type="compositionally biased region" description="Basic and acidic residues" evidence="8">
    <location>
        <begin position="1018"/>
        <end position="1028"/>
    </location>
</feature>
<feature type="repeat" description="RCC1" evidence="6">
    <location>
        <begin position="494"/>
        <end position="545"/>
    </location>
</feature>
<dbReference type="InterPro" id="IPR000408">
    <property type="entry name" value="Reg_chr_condens"/>
</dbReference>
<dbReference type="Pfam" id="PF13713">
    <property type="entry name" value="BRX_N"/>
    <property type="match status" value="1"/>
</dbReference>
<dbReference type="Gene3D" id="3.30.40.10">
    <property type="entry name" value="Zinc/RING finger domain, C3HC4 (zinc finger)"/>
    <property type="match status" value="1"/>
</dbReference>
<evidence type="ECO:0000256" key="4">
    <source>
        <dbReference type="ARBA" id="ARBA00022833"/>
    </source>
</evidence>
<proteinExistence type="predicted"/>
<dbReference type="Pfam" id="PF01363">
    <property type="entry name" value="FYVE"/>
    <property type="match status" value="1"/>
</dbReference>
<dbReference type="FunFam" id="2.130.10.30:FF:000028">
    <property type="entry name" value="PH, RCC1 and FYVE domains-containing protein 1"/>
    <property type="match status" value="1"/>
</dbReference>
<evidence type="ECO:0000259" key="9">
    <source>
        <dbReference type="PROSITE" id="PS50178"/>
    </source>
</evidence>
<dbReference type="PRINTS" id="PR00633">
    <property type="entry name" value="RCCNDNSATION"/>
</dbReference>
<dbReference type="Pfam" id="PF08381">
    <property type="entry name" value="BRX"/>
    <property type="match status" value="1"/>
</dbReference>
<dbReference type="AlphaFoldDB" id="A0A6N2B914"/>
<evidence type="ECO:0000256" key="2">
    <source>
        <dbReference type="ARBA" id="ARBA00022737"/>
    </source>
</evidence>
<keyword evidence="1" id="KW-0479">Metal-binding</keyword>
<dbReference type="Gene3D" id="2.30.29.30">
    <property type="entry name" value="Pleckstrin-homology domain (PH domain)/Phosphotyrosine-binding domain (PTB)"/>
    <property type="match status" value="1"/>
</dbReference>
<dbReference type="InterPro" id="IPR000306">
    <property type="entry name" value="Znf_FYVE"/>
</dbReference>
<dbReference type="InterPro" id="IPR017455">
    <property type="entry name" value="Znf_FYVE-rel"/>
</dbReference>
<feature type="region of interest" description="Disordered" evidence="8">
    <location>
        <begin position="984"/>
        <end position="1030"/>
    </location>
</feature>
<dbReference type="Pfam" id="PF25390">
    <property type="entry name" value="WD40_RLD"/>
    <property type="match status" value="1"/>
</dbReference>
<protein>
    <recommendedName>
        <fullName evidence="12">FYVE-type domain-containing protein</fullName>
    </recommendedName>
</protein>
<feature type="compositionally biased region" description="Polar residues" evidence="8">
    <location>
        <begin position="1001"/>
        <end position="1016"/>
    </location>
</feature>
<feature type="domain" description="FYVE-type" evidence="9">
    <location>
        <begin position="654"/>
        <end position="716"/>
    </location>
</feature>
<feature type="compositionally biased region" description="Polar residues" evidence="8">
    <location>
        <begin position="138"/>
        <end position="166"/>
    </location>
</feature>
<dbReference type="SMART" id="SM00064">
    <property type="entry name" value="FYVE"/>
    <property type="match status" value="1"/>
</dbReference>
<feature type="repeat" description="RCC1" evidence="6">
    <location>
        <begin position="546"/>
        <end position="597"/>
    </location>
</feature>
<feature type="repeat" description="RCC1" evidence="6">
    <location>
        <begin position="325"/>
        <end position="376"/>
    </location>
</feature>
<keyword evidence="7" id="KW-0175">Coiled coil</keyword>
<dbReference type="PANTHER" id="PTHR22870">
    <property type="entry name" value="REGULATOR OF CHROMOSOME CONDENSATION"/>
    <property type="match status" value="1"/>
</dbReference>
<sequence>MNSDASRAGGQVERDIEQAITALKKGAYLLKYGRRGKPKFCPFRLSNDESALIWFSGKEEKHLKLSHVSRIISGQRTPIFQRYPRPEKEYQSFSLIYNDRSLDLICKDKDEAEVWFSGLKALISRGHQRKWRTESRSDGISSGATSPRTYTRRSSPLHSPFSSGDSLQKDGGDQLRLHSPYESPPKNGLDKAFADVIMYAVPPKGFFPSDSASASVHSISSGGSDSMHGQMKGIGMDNFRVSLSSAVSSSSQGSGHDDGDALGDVFIWGEGTGDGVLGGGPHRVSSSFGAKLDSLFPKALESAVVLDVQNIACGGRHAALVTKQGEIFSWGEESGGRLGHGIDSDVLHPKLIDSLIHSNIELVACGENHTCAVTLSGDLYTWGDGDFGLLGHGNEVSHWVPKRVNGPLEGIHVSYISCGPWHTAVVTSAGQLFTFGDGTFGVLGHGDRKSVSKPREVESLKGLRTVRAACGVWHTAAVVEVMVGSSSSSNCSSGKLFTWGDGDKGRLGHGDKESKLVPTCVAALVEPNFCQVACGHSLTVALTTSGHVYTMGSPVYGQLGHHQADGKLPRRVEGKLAKSFVEEIACGAYHVAVLTSRTEVYTWGKGANGRLGHGDTDDRNSPTLVEALKDKQVKSIACGTNFTAAICLHKWVSGVDQSMCSGCRLPFNFKRKRHNCYNCGLVFCHSCSSRKSLRASMAPNPNKPYRVCDNCFSKLKKAMETDASSQSSMSRRGSMNQSLTDITDKDTKLDTRSRPQLARFSTMESFKHVETRSSKQKKKLEFNSSRVSPIPNGTSQWGALNISKSFNPVFGSSKKFFSASVPGSRIVSRATSPISRRASPPRSTTPTPTLGGLTSPKIVLGDAKRTNDGLSQEVIKLRAQVENLTRKAQLQEIELERTNKQLKEAIAIAGEETAKCKAAKEVIKSLTSQLKEMAERLPVGASRNIKSPTSFSSGSNLTASDIPNGCIDRVHSQLTFQDVEPNVSNSQLLSNGSSNVSNRNTVQNRQGFPEPTTRNGGRTKEGDSRNENEWVEQDEPGVYITLTSLPAGVKDLKRVRFSRKRFSEKQAEQWWAENRARVYEQYNVRMGDKSSIGTVSEDLQH</sequence>
<accession>A0A6N2B914</accession>
<evidence type="ECO:0000313" key="11">
    <source>
        <dbReference type="EMBL" id="TMW89691.1"/>
    </source>
</evidence>
<dbReference type="InterPro" id="IPR051210">
    <property type="entry name" value="Ub_ligase/GEF_domain"/>
</dbReference>
<feature type="compositionally biased region" description="Low complexity" evidence="8">
    <location>
        <begin position="984"/>
        <end position="1000"/>
    </location>
</feature>
<evidence type="ECO:0000256" key="1">
    <source>
        <dbReference type="ARBA" id="ARBA00022723"/>
    </source>
</evidence>
<dbReference type="CDD" id="cd00065">
    <property type="entry name" value="FYVE_like_SF"/>
    <property type="match status" value="1"/>
</dbReference>
<dbReference type="CDD" id="cd13365">
    <property type="entry name" value="PH_PLC_plant-like"/>
    <property type="match status" value="1"/>
</dbReference>
<feature type="coiled-coil region" evidence="7">
    <location>
        <begin position="860"/>
        <end position="936"/>
    </location>
</feature>
<feature type="region of interest" description="Disordered" evidence="8">
    <location>
        <begin position="828"/>
        <end position="856"/>
    </location>
</feature>
<organism evidence="11">
    <name type="scientific">Solanum chilense</name>
    <name type="common">Tomato</name>
    <name type="synonym">Lycopersicon chilense</name>
    <dbReference type="NCBI Taxonomy" id="4083"/>
    <lineage>
        <taxon>Eukaryota</taxon>
        <taxon>Viridiplantae</taxon>
        <taxon>Streptophyta</taxon>
        <taxon>Embryophyta</taxon>
        <taxon>Tracheophyta</taxon>
        <taxon>Spermatophyta</taxon>
        <taxon>Magnoliopsida</taxon>
        <taxon>eudicotyledons</taxon>
        <taxon>Gunneridae</taxon>
        <taxon>Pentapetalae</taxon>
        <taxon>asterids</taxon>
        <taxon>lamiids</taxon>
        <taxon>Solanales</taxon>
        <taxon>Solanaceae</taxon>
        <taxon>Solanoideae</taxon>
        <taxon>Solaneae</taxon>
        <taxon>Solanum</taxon>
        <taxon>Solanum subgen. Lycopersicon</taxon>
    </lineage>
</organism>
<keyword evidence="3 5" id="KW-0863">Zinc-finger</keyword>
<feature type="region of interest" description="Disordered" evidence="8">
    <location>
        <begin position="132"/>
        <end position="186"/>
    </location>
</feature>
<feature type="domain" description="BRX" evidence="10">
    <location>
        <begin position="1028"/>
        <end position="1083"/>
    </location>
</feature>
<name>A0A6N2B914_SOLCI</name>
<dbReference type="FunFam" id="2.130.10.30:FF:000031">
    <property type="entry name" value="PH, RCC1 and FYVE domains-containing protein 1"/>
    <property type="match status" value="1"/>
</dbReference>
<dbReference type="InterPro" id="IPR011011">
    <property type="entry name" value="Znf_FYVE_PHD"/>
</dbReference>
<dbReference type="SUPFAM" id="SSF57903">
    <property type="entry name" value="FYVE/PHD zinc finger"/>
    <property type="match status" value="1"/>
</dbReference>
<feature type="compositionally biased region" description="Basic and acidic residues" evidence="8">
    <location>
        <begin position="167"/>
        <end position="176"/>
    </location>
</feature>
<evidence type="ECO:0000256" key="3">
    <source>
        <dbReference type="ARBA" id="ARBA00022771"/>
    </source>
</evidence>
<dbReference type="Pfam" id="PF16627">
    <property type="entry name" value="BRX_assoc"/>
    <property type="match status" value="1"/>
</dbReference>
<reference evidence="11" key="1">
    <citation type="submission" date="2019-05" db="EMBL/GenBank/DDBJ databases">
        <title>The de novo reference genome and transcriptome assemblies of the wild tomato species Solanum chilense.</title>
        <authorList>
            <person name="Stam R."/>
            <person name="Nosenko T."/>
            <person name="Hoerger A.C."/>
            <person name="Stephan W."/>
            <person name="Seidel M.A."/>
            <person name="Kuhn J.M.M."/>
            <person name="Haberer G."/>
            <person name="Tellier A."/>
        </authorList>
    </citation>
    <scope>NUCLEOTIDE SEQUENCE</scope>
    <source>
        <tissue evidence="11">Mature leaves</tissue>
    </source>
</reference>
<keyword evidence="4" id="KW-0862">Zinc</keyword>
<gene>
    <name evidence="11" type="ORF">EJD97_016798</name>
</gene>
<dbReference type="InterPro" id="IPR011993">
    <property type="entry name" value="PH-like_dom_sf"/>
</dbReference>
<keyword evidence="2" id="KW-0677">Repeat</keyword>
<feature type="repeat" description="RCC1" evidence="6">
    <location>
        <begin position="377"/>
        <end position="429"/>
    </location>
</feature>
<dbReference type="EMBL" id="RXGB01004439">
    <property type="protein sequence ID" value="TMW89691.1"/>
    <property type="molecule type" value="Genomic_DNA"/>
</dbReference>
<feature type="region of interest" description="Disordered" evidence="8">
    <location>
        <begin position="722"/>
        <end position="787"/>
    </location>
</feature>
<dbReference type="InterPro" id="IPR009091">
    <property type="entry name" value="RCC1/BLIP-II"/>
</dbReference>
<dbReference type="InterPro" id="IPR058923">
    <property type="entry name" value="RCC1-like_dom"/>
</dbReference>
<feature type="repeat" description="RCC1" evidence="6">
    <location>
        <begin position="430"/>
        <end position="481"/>
    </location>
</feature>
<dbReference type="GO" id="GO:0008270">
    <property type="term" value="F:zinc ion binding"/>
    <property type="evidence" value="ECO:0007669"/>
    <property type="project" value="UniProtKB-KW"/>
</dbReference>
<dbReference type="InterPro" id="IPR013083">
    <property type="entry name" value="Znf_RING/FYVE/PHD"/>
</dbReference>
<dbReference type="Pfam" id="PF16457">
    <property type="entry name" value="PH_12"/>
    <property type="match status" value="1"/>
</dbReference>
<evidence type="ECO:0000256" key="6">
    <source>
        <dbReference type="PROSITE-ProRule" id="PRU00235"/>
    </source>
</evidence>
<evidence type="ECO:0000256" key="8">
    <source>
        <dbReference type="SAM" id="MobiDB-lite"/>
    </source>
</evidence>
<dbReference type="PROSITE" id="PS50012">
    <property type="entry name" value="RCC1_3"/>
    <property type="match status" value="7"/>
</dbReference>
<feature type="repeat" description="RCC1" evidence="6">
    <location>
        <begin position="263"/>
        <end position="324"/>
    </location>
</feature>
<feature type="repeat" description="RCC1" evidence="6">
    <location>
        <begin position="598"/>
        <end position="649"/>
    </location>
</feature>
<dbReference type="FunFam" id="3.30.40.10:FF:000619">
    <property type="entry name" value="Putative E3 ubiquitin-protein ligase HERC1"/>
    <property type="match status" value="1"/>
</dbReference>
<dbReference type="SUPFAM" id="SSF50729">
    <property type="entry name" value="PH domain-like"/>
    <property type="match status" value="1"/>
</dbReference>
<evidence type="ECO:0000256" key="5">
    <source>
        <dbReference type="PROSITE-ProRule" id="PRU00091"/>
    </source>
</evidence>
<feature type="compositionally biased region" description="Low complexity" evidence="8">
    <location>
        <begin position="724"/>
        <end position="741"/>
    </location>
</feature>
<feature type="compositionally biased region" description="Basic and acidic residues" evidence="8">
    <location>
        <begin position="742"/>
        <end position="753"/>
    </location>
</feature>
<dbReference type="PANTHER" id="PTHR22870:SF437">
    <property type="entry name" value="REGULATOR OF CHROMOSOME CONDENSATION (RCC1) FAMILY WITH FYVE ZINC FINGER DOMAIN-CONTAINING PROTEIN"/>
    <property type="match status" value="1"/>
</dbReference>
<evidence type="ECO:0000259" key="10">
    <source>
        <dbReference type="PROSITE" id="PS51514"/>
    </source>
</evidence>
<evidence type="ECO:0008006" key="12">
    <source>
        <dbReference type="Google" id="ProtNLM"/>
    </source>
</evidence>
<dbReference type="InterPro" id="IPR027988">
    <property type="entry name" value="BRX_N"/>
</dbReference>
<evidence type="ECO:0000256" key="7">
    <source>
        <dbReference type="SAM" id="Coils"/>
    </source>
</evidence>
<dbReference type="Gene3D" id="2.130.10.30">
    <property type="entry name" value="Regulator of chromosome condensation 1/beta-lactamase-inhibitor protein II"/>
    <property type="match status" value="2"/>
</dbReference>
<comment type="caution">
    <text evidence="11">The sequence shown here is derived from an EMBL/GenBank/DDBJ whole genome shotgun (WGS) entry which is preliminary data.</text>
</comment>
<dbReference type="InterPro" id="IPR013591">
    <property type="entry name" value="Brevis_radix_dom"/>
</dbReference>
<dbReference type="PROSITE" id="PS50178">
    <property type="entry name" value="ZF_FYVE"/>
    <property type="match status" value="1"/>
</dbReference>
<dbReference type="SUPFAM" id="SSF50985">
    <property type="entry name" value="RCC1/BLIP-II"/>
    <property type="match status" value="1"/>
</dbReference>
<dbReference type="PROSITE" id="PS51514">
    <property type="entry name" value="BRX"/>
    <property type="match status" value="1"/>
</dbReference>